<dbReference type="InterPro" id="IPR013766">
    <property type="entry name" value="Thioredoxin_domain"/>
</dbReference>
<evidence type="ECO:0000313" key="7">
    <source>
        <dbReference type="Proteomes" id="UP000429555"/>
    </source>
</evidence>
<dbReference type="PROSITE" id="PS51352">
    <property type="entry name" value="THIOREDOXIN_2"/>
    <property type="match status" value="1"/>
</dbReference>
<accession>A0A6I4KQZ2</accession>
<sequence>MPWGCCITAPRRSKVSKPVIAAALLSLALALGAVLAFVAPRPIASQAIEWLEAPRSVPGFRLESEQGAFANSALSGRWSLVLFGFMHCADICPAGLGQMARLAGGLPDRIGEAEIAYVFVSVDPGRDTPADLGRFVRHFDPAFLGVTGDEAQLTTLARALGARFKVSADPDDYRVAHSTGFSIIDPDGQFRGRFRADADMCSVARALTARFEAEAFQLHSSPTVVAAE</sequence>
<feature type="binding site" evidence="3">
    <location>
        <position position="177"/>
    </location>
    <ligand>
        <name>Cu cation</name>
        <dbReference type="ChEBI" id="CHEBI:23378"/>
    </ligand>
</feature>
<proteinExistence type="inferred from homology"/>
<evidence type="ECO:0000256" key="2">
    <source>
        <dbReference type="ARBA" id="ARBA00023008"/>
    </source>
</evidence>
<dbReference type="CDD" id="cd02968">
    <property type="entry name" value="SCO"/>
    <property type="match status" value="1"/>
</dbReference>
<name>A0A6I4KQZ2_9PSED</name>
<evidence type="ECO:0000256" key="4">
    <source>
        <dbReference type="PIRSR" id="PIRSR603782-2"/>
    </source>
</evidence>
<dbReference type="AlphaFoldDB" id="A0A6I4KQZ2"/>
<keyword evidence="3" id="KW-0479">Metal-binding</keyword>
<dbReference type="SUPFAM" id="SSF52833">
    <property type="entry name" value="Thioredoxin-like"/>
    <property type="match status" value="1"/>
</dbReference>
<keyword evidence="4" id="KW-1015">Disulfide bond</keyword>
<dbReference type="GO" id="GO:0046872">
    <property type="term" value="F:metal ion binding"/>
    <property type="evidence" value="ECO:0007669"/>
    <property type="project" value="UniProtKB-KW"/>
</dbReference>
<dbReference type="Pfam" id="PF02630">
    <property type="entry name" value="SCO1-SenC"/>
    <property type="match status" value="1"/>
</dbReference>
<protein>
    <recommendedName>
        <fullName evidence="5">Thioredoxin domain-containing protein</fullName>
    </recommendedName>
</protein>
<keyword evidence="2 3" id="KW-0186">Copper</keyword>
<feature type="binding site" evidence="3">
    <location>
        <position position="92"/>
    </location>
    <ligand>
        <name>Cu cation</name>
        <dbReference type="ChEBI" id="CHEBI:23378"/>
    </ligand>
</feature>
<evidence type="ECO:0000313" key="6">
    <source>
        <dbReference type="EMBL" id="MVW74098.1"/>
    </source>
</evidence>
<feature type="domain" description="Thioredoxin" evidence="5">
    <location>
        <begin position="51"/>
        <end position="212"/>
    </location>
</feature>
<feature type="binding site" evidence="3">
    <location>
        <position position="88"/>
    </location>
    <ligand>
        <name>Cu cation</name>
        <dbReference type="ChEBI" id="CHEBI:23378"/>
    </ligand>
</feature>
<dbReference type="EMBL" id="WKJZ01000001">
    <property type="protein sequence ID" value="MVW74098.1"/>
    <property type="molecule type" value="Genomic_DNA"/>
</dbReference>
<comment type="caution">
    <text evidence="6">The sequence shown here is derived from an EMBL/GenBank/DDBJ whole genome shotgun (WGS) entry which is preliminary data.</text>
</comment>
<evidence type="ECO:0000256" key="1">
    <source>
        <dbReference type="ARBA" id="ARBA00010996"/>
    </source>
</evidence>
<dbReference type="Gene3D" id="3.40.30.10">
    <property type="entry name" value="Glutaredoxin"/>
    <property type="match status" value="1"/>
</dbReference>
<comment type="similarity">
    <text evidence="1">Belongs to the SCO1/2 family.</text>
</comment>
<dbReference type="InterPro" id="IPR003782">
    <property type="entry name" value="SCO1/SenC"/>
</dbReference>
<keyword evidence="7" id="KW-1185">Reference proteome</keyword>
<organism evidence="6 7">
    <name type="scientific">Pseudomonas xionganensis</name>
    <dbReference type="NCBI Taxonomy" id="2654845"/>
    <lineage>
        <taxon>Bacteria</taxon>
        <taxon>Pseudomonadati</taxon>
        <taxon>Pseudomonadota</taxon>
        <taxon>Gammaproteobacteria</taxon>
        <taxon>Pseudomonadales</taxon>
        <taxon>Pseudomonadaceae</taxon>
        <taxon>Pseudomonas</taxon>
    </lineage>
</organism>
<dbReference type="InterPro" id="IPR036249">
    <property type="entry name" value="Thioredoxin-like_sf"/>
</dbReference>
<reference evidence="6 7" key="1">
    <citation type="submission" date="2019-11" db="EMBL/GenBank/DDBJ databases">
        <title>Pseudomonas flavidum sp. nov., isolated from Baiyang Lake.</title>
        <authorList>
            <person name="Zhao Y."/>
        </authorList>
    </citation>
    <scope>NUCLEOTIDE SEQUENCE [LARGE SCALE GENOMIC DNA]</scope>
    <source>
        <strain evidence="7">R-22-3 w-18</strain>
    </source>
</reference>
<dbReference type="Proteomes" id="UP000429555">
    <property type="component" value="Unassembled WGS sequence"/>
</dbReference>
<evidence type="ECO:0000256" key="3">
    <source>
        <dbReference type="PIRSR" id="PIRSR603782-1"/>
    </source>
</evidence>
<gene>
    <name evidence="6" type="ORF">GJV18_02100</name>
</gene>
<dbReference type="PANTHER" id="PTHR12151">
    <property type="entry name" value="ELECTRON TRANSPORT PROTIN SCO1/SENC FAMILY MEMBER"/>
    <property type="match status" value="1"/>
</dbReference>
<feature type="disulfide bond" description="Redox-active" evidence="4">
    <location>
        <begin position="88"/>
        <end position="92"/>
    </location>
</feature>
<evidence type="ECO:0000259" key="5">
    <source>
        <dbReference type="PROSITE" id="PS51352"/>
    </source>
</evidence>
<dbReference type="PANTHER" id="PTHR12151:SF25">
    <property type="entry name" value="LINALOOL DEHYDRATASE_ISOMERASE DOMAIN-CONTAINING PROTEIN"/>
    <property type="match status" value="1"/>
</dbReference>